<accession>A0A1H0SZF3</accession>
<dbReference type="AlphaFoldDB" id="A0A1H0SZF3"/>
<reference evidence="3" key="1">
    <citation type="submission" date="2016-10" db="EMBL/GenBank/DDBJ databases">
        <authorList>
            <person name="Varghese N."/>
            <person name="Submissions S."/>
        </authorList>
    </citation>
    <scope>NUCLEOTIDE SEQUENCE [LARGE SCALE GENOMIC DNA]</scope>
    <source>
        <strain evidence="3">JCM 18416</strain>
    </source>
</reference>
<gene>
    <name evidence="2" type="ORF">SAMN05216213_10437</name>
</gene>
<dbReference type="PANTHER" id="PTHR43194:SF5">
    <property type="entry name" value="PIMELOYL-[ACYL-CARRIER PROTEIN] METHYL ESTER ESTERASE"/>
    <property type="match status" value="1"/>
</dbReference>
<protein>
    <submittedName>
        <fullName evidence="2">Pimeloyl-[acyl-carrier protein] methyl ester esterase</fullName>
    </submittedName>
</protein>
<dbReference type="SUPFAM" id="SSF53474">
    <property type="entry name" value="alpha/beta-Hydrolases"/>
    <property type="match status" value="1"/>
</dbReference>
<dbReference type="InterPro" id="IPR000073">
    <property type="entry name" value="AB_hydrolase_1"/>
</dbReference>
<evidence type="ECO:0000313" key="3">
    <source>
        <dbReference type="Proteomes" id="UP000199460"/>
    </source>
</evidence>
<name>A0A1H0SZF3_9GAMM</name>
<dbReference type="PANTHER" id="PTHR43194">
    <property type="entry name" value="HYDROLASE ALPHA/BETA FOLD FAMILY"/>
    <property type="match status" value="1"/>
</dbReference>
<dbReference type="EMBL" id="FNJJ01000004">
    <property type="protein sequence ID" value="SDP47213.1"/>
    <property type="molecule type" value="Genomic_DNA"/>
</dbReference>
<evidence type="ECO:0000313" key="2">
    <source>
        <dbReference type="EMBL" id="SDP47213.1"/>
    </source>
</evidence>
<dbReference type="Gene3D" id="3.40.50.1820">
    <property type="entry name" value="alpha/beta hydrolase"/>
    <property type="match status" value="1"/>
</dbReference>
<keyword evidence="3" id="KW-1185">Reference proteome</keyword>
<dbReference type="OrthoDB" id="9780744at2"/>
<dbReference type="InterPro" id="IPR050228">
    <property type="entry name" value="Carboxylesterase_BioH"/>
</dbReference>
<sequence length="242" mass="25416">MRETLMLLPGWGLEGAVLQPLVDALGSEVKVQVPALPRLTGAAPGDWLDELDTRLPHDCWLAGWSLGGMLASALAARRGHRCRGLITLASNACFVASDSWPQAMPAATYAAFYQGCQDNAGATLKRFAMLCAQGGADARGLSRQLHSHLSRSDEPALLAGLRLLASLDNRAALAAFAGPQLHLLAEQDALVPAAVSDDLLGLVPAGEVDVLEGCGHAFVLEQPHMLAALLLDFIREANDGGV</sequence>
<dbReference type="InterPro" id="IPR029058">
    <property type="entry name" value="AB_hydrolase_fold"/>
</dbReference>
<dbReference type="GeneID" id="300931140"/>
<feature type="domain" description="AB hydrolase-1" evidence="1">
    <location>
        <begin position="7"/>
        <end position="228"/>
    </location>
</feature>
<dbReference type="Pfam" id="PF12697">
    <property type="entry name" value="Abhydrolase_6"/>
    <property type="match status" value="1"/>
</dbReference>
<dbReference type="RefSeq" id="WP_090429291.1">
    <property type="nucleotide sequence ID" value="NZ_FNJJ01000004.1"/>
</dbReference>
<evidence type="ECO:0000259" key="1">
    <source>
        <dbReference type="Pfam" id="PF12697"/>
    </source>
</evidence>
<organism evidence="2 3">
    <name type="scientific">Ectopseudomonas guguanensis</name>
    <dbReference type="NCBI Taxonomy" id="1198456"/>
    <lineage>
        <taxon>Bacteria</taxon>
        <taxon>Pseudomonadati</taxon>
        <taxon>Pseudomonadota</taxon>
        <taxon>Gammaproteobacteria</taxon>
        <taxon>Pseudomonadales</taxon>
        <taxon>Pseudomonadaceae</taxon>
        <taxon>Ectopseudomonas</taxon>
    </lineage>
</organism>
<proteinExistence type="predicted"/>
<dbReference type="Proteomes" id="UP000199460">
    <property type="component" value="Unassembled WGS sequence"/>
</dbReference>